<dbReference type="Proteomes" id="UP000599312">
    <property type="component" value="Unassembled WGS sequence"/>
</dbReference>
<protein>
    <recommendedName>
        <fullName evidence="1">DUF6894 domain-containing protein</fullName>
    </recommendedName>
</protein>
<reference evidence="2" key="1">
    <citation type="submission" date="2020-11" db="EMBL/GenBank/DDBJ databases">
        <authorList>
            <person name="Kim M.K."/>
        </authorList>
    </citation>
    <scope>NUCLEOTIDE SEQUENCE</scope>
    <source>
        <strain evidence="2">BT350</strain>
    </source>
</reference>
<dbReference type="EMBL" id="JADQDO010000006">
    <property type="protein sequence ID" value="MBF9234412.1"/>
    <property type="molecule type" value="Genomic_DNA"/>
</dbReference>
<proteinExistence type="predicted"/>
<dbReference type="InterPro" id="IPR054189">
    <property type="entry name" value="DUF6894"/>
</dbReference>
<gene>
    <name evidence="2" type="ORF">I2H38_13610</name>
</gene>
<feature type="domain" description="DUF6894" evidence="1">
    <location>
        <begin position="23"/>
        <end position="91"/>
    </location>
</feature>
<comment type="caution">
    <text evidence="2">The sequence shown here is derived from an EMBL/GenBank/DDBJ whole genome shotgun (WGS) entry which is preliminary data.</text>
</comment>
<evidence type="ECO:0000313" key="3">
    <source>
        <dbReference type="Proteomes" id="UP000599312"/>
    </source>
</evidence>
<evidence type="ECO:0000313" key="2">
    <source>
        <dbReference type="EMBL" id="MBF9234412.1"/>
    </source>
</evidence>
<sequence>MAVKLVQNVITDAEWGSPRVTMRCYFNLVNGTDMIVDQDGIEVRDIEQARSQAWKAIEELRAEDSASASEWKDWRLEVTDASGTIFFSINLGGSLH</sequence>
<dbReference type="RefSeq" id="WP_196272401.1">
    <property type="nucleotide sequence ID" value="NZ_JADQDO010000006.1"/>
</dbReference>
<evidence type="ECO:0000259" key="1">
    <source>
        <dbReference type="Pfam" id="PF21834"/>
    </source>
</evidence>
<dbReference type="Pfam" id="PF21834">
    <property type="entry name" value="DUF6894"/>
    <property type="match status" value="1"/>
</dbReference>
<keyword evidence="3" id="KW-1185">Reference proteome</keyword>
<dbReference type="AlphaFoldDB" id="A0A931FQA8"/>
<organism evidence="2 3">
    <name type="scientific">Microvirga alba</name>
    <dbReference type="NCBI Taxonomy" id="2791025"/>
    <lineage>
        <taxon>Bacteria</taxon>
        <taxon>Pseudomonadati</taxon>
        <taxon>Pseudomonadota</taxon>
        <taxon>Alphaproteobacteria</taxon>
        <taxon>Hyphomicrobiales</taxon>
        <taxon>Methylobacteriaceae</taxon>
        <taxon>Microvirga</taxon>
    </lineage>
</organism>
<name>A0A931FQA8_9HYPH</name>
<accession>A0A931FQA8</accession>